<dbReference type="Proteomes" id="UP000035704">
    <property type="component" value="Chromosome"/>
</dbReference>
<dbReference type="PROSITE" id="PS00395">
    <property type="entry name" value="ALANINE_RACEMASE"/>
    <property type="match status" value="1"/>
</dbReference>
<keyword evidence="2 4" id="KW-0663">Pyridoxal phosphate</keyword>
<feature type="active site" description="Proton acceptor; specific for L-alanine" evidence="4">
    <location>
        <position position="609"/>
    </location>
</feature>
<dbReference type="GO" id="GO:0016747">
    <property type="term" value="F:acyltransferase activity, transferring groups other than amino-acyl groups"/>
    <property type="evidence" value="ECO:0007669"/>
    <property type="project" value="InterPro"/>
</dbReference>
<evidence type="ECO:0000313" key="10">
    <source>
        <dbReference type="Proteomes" id="UP000035704"/>
    </source>
</evidence>
<dbReference type="SUPFAM" id="SSF51419">
    <property type="entry name" value="PLP-binding barrel"/>
    <property type="match status" value="1"/>
</dbReference>
<dbReference type="SMART" id="SM01005">
    <property type="entry name" value="Ala_racemase_C"/>
    <property type="match status" value="1"/>
</dbReference>
<comment type="catalytic activity">
    <reaction evidence="4">
        <text>L-alanine = D-alanine</text>
        <dbReference type="Rhea" id="RHEA:20249"/>
        <dbReference type="ChEBI" id="CHEBI:57416"/>
        <dbReference type="ChEBI" id="CHEBI:57972"/>
        <dbReference type="EC" id="5.1.1.1"/>
    </reaction>
</comment>
<dbReference type="KEGG" id="cace:CACET_c25460"/>
<dbReference type="InterPro" id="IPR000821">
    <property type="entry name" value="Ala_racemase"/>
</dbReference>
<dbReference type="UniPathway" id="UPA00042">
    <property type="reaction ID" value="UER00497"/>
</dbReference>
<evidence type="ECO:0000256" key="4">
    <source>
        <dbReference type="HAMAP-Rule" id="MF_01201"/>
    </source>
</evidence>
<feature type="modified residue" description="N6-(pyridoxal phosphate)lysine" evidence="4 5">
    <location>
        <position position="382"/>
    </location>
</feature>
<dbReference type="EMBL" id="CP009687">
    <property type="protein sequence ID" value="AKL95991.1"/>
    <property type="molecule type" value="Genomic_DNA"/>
</dbReference>
<reference evidence="9 10" key="1">
    <citation type="submission" date="2014-10" db="EMBL/GenBank/DDBJ databases">
        <title>Genome sequence of Clostridium aceticum DSM 1496.</title>
        <authorList>
            <person name="Poehlein A."/>
            <person name="Schiel-Bengelsdorf B."/>
            <person name="Gottschalk G."/>
            <person name="Duerre P."/>
            <person name="Daniel R."/>
        </authorList>
    </citation>
    <scope>NUCLEOTIDE SEQUENCE [LARGE SCALE GENOMIC DNA]</scope>
    <source>
        <strain evidence="9 10">DSM 1496</strain>
    </source>
</reference>
<dbReference type="GO" id="GO:0008784">
    <property type="term" value="F:alanine racemase activity"/>
    <property type="evidence" value="ECO:0007669"/>
    <property type="project" value="UniProtKB-UniRule"/>
</dbReference>
<keyword evidence="3 4" id="KW-0413">Isomerase</keyword>
<dbReference type="EC" id="5.1.1.1" evidence="4"/>
<feature type="binding site" evidence="4 6">
    <location>
        <position position="476"/>
    </location>
    <ligand>
        <name>substrate</name>
    </ligand>
</feature>
<name>A0A0G3WBK0_9CLOT</name>
<dbReference type="NCBIfam" id="NF033131">
    <property type="entry name" value="vanT-G-Cterm"/>
    <property type="match status" value="1"/>
</dbReference>
<evidence type="ECO:0000313" key="9">
    <source>
        <dbReference type="EMBL" id="AKL95991.1"/>
    </source>
</evidence>
<dbReference type="InterPro" id="IPR020622">
    <property type="entry name" value="Ala_racemase_pyridoxalP-BS"/>
</dbReference>
<accession>A0A0G3WBK0</accession>
<feature type="transmembrane region" description="Helical" evidence="7">
    <location>
        <begin position="21"/>
        <end position="41"/>
    </location>
</feature>
<dbReference type="InterPro" id="IPR009006">
    <property type="entry name" value="Ala_racemase/Decarboxylase_C"/>
</dbReference>
<evidence type="ECO:0000256" key="7">
    <source>
        <dbReference type="SAM" id="Phobius"/>
    </source>
</evidence>
<dbReference type="PANTHER" id="PTHR30511:SF0">
    <property type="entry name" value="ALANINE RACEMASE, CATABOLIC-RELATED"/>
    <property type="match status" value="1"/>
</dbReference>
<organism evidence="9 10">
    <name type="scientific">Clostridium aceticum</name>
    <dbReference type="NCBI Taxonomy" id="84022"/>
    <lineage>
        <taxon>Bacteria</taxon>
        <taxon>Bacillati</taxon>
        <taxon>Bacillota</taxon>
        <taxon>Clostridia</taxon>
        <taxon>Eubacteriales</taxon>
        <taxon>Clostridiaceae</taxon>
        <taxon>Clostridium</taxon>
    </lineage>
</organism>
<dbReference type="PANTHER" id="PTHR30511">
    <property type="entry name" value="ALANINE RACEMASE"/>
    <property type="match status" value="1"/>
</dbReference>
<dbReference type="RefSeq" id="WP_082058189.1">
    <property type="nucleotide sequence ID" value="NZ_CP009687.1"/>
</dbReference>
<dbReference type="InterPro" id="IPR001608">
    <property type="entry name" value="Ala_racemase_N"/>
</dbReference>
<evidence type="ECO:0000256" key="1">
    <source>
        <dbReference type="ARBA" id="ARBA00001933"/>
    </source>
</evidence>
<dbReference type="PATRIC" id="fig|84022.6.peg.2568"/>
<feature type="transmembrane region" description="Helical" evidence="7">
    <location>
        <begin position="53"/>
        <end position="71"/>
    </location>
</feature>
<evidence type="ECO:0000256" key="2">
    <source>
        <dbReference type="ARBA" id="ARBA00022898"/>
    </source>
</evidence>
<feature type="transmembrane region" description="Helical" evidence="7">
    <location>
        <begin position="196"/>
        <end position="215"/>
    </location>
</feature>
<keyword evidence="7" id="KW-0472">Membrane</keyword>
<feature type="transmembrane region" description="Helical" evidence="7">
    <location>
        <begin position="227"/>
        <end position="248"/>
    </location>
</feature>
<comment type="function">
    <text evidence="4">Catalyzes the interconversion of L-alanine and D-alanine. May also act on other amino acids.</text>
</comment>
<protein>
    <recommendedName>
        <fullName evidence="4">Alanine racemase</fullName>
        <ecNumber evidence="4">5.1.1.1</ecNumber>
    </recommendedName>
</protein>
<dbReference type="GO" id="GO:0005829">
    <property type="term" value="C:cytosol"/>
    <property type="evidence" value="ECO:0007669"/>
    <property type="project" value="TreeGrafter"/>
</dbReference>
<dbReference type="InterPro" id="IPR002656">
    <property type="entry name" value="Acyl_transf_3_dom"/>
</dbReference>
<keyword evidence="7" id="KW-0812">Transmembrane</keyword>
<dbReference type="Gene3D" id="2.40.37.10">
    <property type="entry name" value="Lyase, Ornithine Decarboxylase, Chain A, domain 1"/>
    <property type="match status" value="1"/>
</dbReference>
<keyword evidence="7" id="KW-1133">Transmembrane helix</keyword>
<dbReference type="Pfam" id="PF01168">
    <property type="entry name" value="Ala_racemase_N"/>
    <property type="match status" value="1"/>
</dbReference>
<evidence type="ECO:0000256" key="5">
    <source>
        <dbReference type="PIRSR" id="PIRSR600821-50"/>
    </source>
</evidence>
<comment type="pathway">
    <text evidence="4">Amino-acid biosynthesis; D-alanine biosynthesis; D-alanine from L-alanine: step 1/1.</text>
</comment>
<feature type="active site" description="Proton acceptor; specific for D-alanine" evidence="4">
    <location>
        <position position="382"/>
    </location>
</feature>
<feature type="domain" description="Alanine racemase C-terminal" evidence="8">
    <location>
        <begin position="588"/>
        <end position="715"/>
    </location>
</feature>
<dbReference type="Pfam" id="PF00842">
    <property type="entry name" value="Ala_racemase_C"/>
    <property type="match status" value="1"/>
</dbReference>
<dbReference type="InterPro" id="IPR011079">
    <property type="entry name" value="Ala_racemase_C"/>
</dbReference>
<feature type="transmembrane region" description="Helical" evidence="7">
    <location>
        <begin position="254"/>
        <end position="273"/>
    </location>
</feature>
<feature type="transmembrane region" description="Helical" evidence="7">
    <location>
        <begin position="285"/>
        <end position="305"/>
    </location>
</feature>
<dbReference type="AlphaFoldDB" id="A0A0G3WBK0"/>
<dbReference type="OrthoDB" id="9813814at2"/>
<gene>
    <name evidence="9" type="primary">vanTG</name>
    <name evidence="9" type="ORF">CACET_c25460</name>
</gene>
<feature type="transmembrane region" description="Helical" evidence="7">
    <location>
        <begin position="129"/>
        <end position="148"/>
    </location>
</feature>
<dbReference type="SUPFAM" id="SSF50621">
    <property type="entry name" value="Alanine racemase C-terminal domain-like"/>
    <property type="match status" value="1"/>
</dbReference>
<feature type="transmembrane region" description="Helical" evidence="7">
    <location>
        <begin position="91"/>
        <end position="109"/>
    </location>
</feature>
<evidence type="ECO:0000256" key="6">
    <source>
        <dbReference type="PIRSR" id="PIRSR600821-52"/>
    </source>
</evidence>
<dbReference type="NCBIfam" id="TIGR00492">
    <property type="entry name" value="alr"/>
    <property type="match status" value="1"/>
</dbReference>
<dbReference type="PRINTS" id="PR00992">
    <property type="entry name" value="ALARACEMASE"/>
</dbReference>
<feature type="transmembrane region" description="Helical" evidence="7">
    <location>
        <begin position="317"/>
        <end position="338"/>
    </location>
</feature>
<dbReference type="HAMAP" id="MF_01201">
    <property type="entry name" value="Ala_racemase"/>
    <property type="match status" value="1"/>
</dbReference>
<comment type="similarity">
    <text evidence="4">Belongs to the alanine racemase family.</text>
</comment>
<feature type="binding site" evidence="4 6">
    <location>
        <position position="656"/>
    </location>
    <ligand>
        <name>substrate</name>
    </ligand>
</feature>
<dbReference type="GO" id="GO:0030170">
    <property type="term" value="F:pyridoxal phosphate binding"/>
    <property type="evidence" value="ECO:0007669"/>
    <property type="project" value="UniProtKB-UniRule"/>
</dbReference>
<dbReference type="InterPro" id="IPR029066">
    <property type="entry name" value="PLP-binding_barrel"/>
</dbReference>
<sequence>MVELLLYGVKIMKDKAYKGIDYFRFIAAILVIAIHTFPLLSVNTGADLILTRIIGRVAVPFFFMTTGFFVFSSYDEGSFSYKNFSLKIAKLYSVSILLYLPLNLYAGHFSGKYVGASILRNIFFNGTFYHLWYFPAIIIGAGVFLLLLKHCKIHTAIIVALLLYLIGVFGDSYYGIANEIPLLRSFYDILFFFFDYTRNGLFFSPIYLFLGALFSKTPQRHSFKTSMVGLLLSLSVLIVEGLLLHHFSAPRHDSMYIALLPSMYFLFQMLLLWKGRSQKSLRRIAMLIYVIHPWCIVLIRGFARLTKTEAFFVENSILHFIGVAFLSVFISIIVNFIWNKEKKSSDQKGRAWLEIDLSNLKHNFLQLKELLPKGCQVMAVVKADAYGHGDLQIAYELQKMGANAFAVASLEEGIRLRKSGIKGCILILGYTYPEEVGRVVKYDLTQTVVDYHYATVLNQYGKKVRVHIKIDTGMNRLGENFRHIDEITKIFQLRNLAIEGAYTHLCVADSQMKKDAVFTRQQVENFYKVVDHLKGLGYSSLKLHIQSSYGVLNYPEISCDYARLGIALYGLLSNERDETKAKVKLRPVLSIKARISIIKTLEASETIGYGRQFVVNAPMKIATVTLGYADGIPRNLTCGHVLLRGIKVPIIGRICMDQLTIDVTNIPNVEQGDIITIIGEEGKEKITAEEVAGQAVTITNELVSRLGSRLEKIYVEKTSSNKLEHRRIEEKKPSILHLESYT</sequence>
<dbReference type="STRING" id="84022.CACET_c25460"/>
<dbReference type="Pfam" id="PF01757">
    <property type="entry name" value="Acyl_transf_3"/>
    <property type="match status" value="1"/>
</dbReference>
<evidence type="ECO:0000259" key="8">
    <source>
        <dbReference type="SMART" id="SM01005"/>
    </source>
</evidence>
<comment type="cofactor">
    <cofactor evidence="1 4 5">
        <name>pyridoxal 5'-phosphate</name>
        <dbReference type="ChEBI" id="CHEBI:597326"/>
    </cofactor>
</comment>
<keyword evidence="10" id="KW-1185">Reference proteome</keyword>
<feature type="transmembrane region" description="Helical" evidence="7">
    <location>
        <begin position="155"/>
        <end position="176"/>
    </location>
</feature>
<dbReference type="FunFam" id="3.20.20.10:FF:000002">
    <property type="entry name" value="Alanine racemase"/>
    <property type="match status" value="1"/>
</dbReference>
<proteinExistence type="inferred from homology"/>
<dbReference type="GO" id="GO:0030632">
    <property type="term" value="P:D-alanine biosynthetic process"/>
    <property type="evidence" value="ECO:0007669"/>
    <property type="project" value="UniProtKB-UniRule"/>
</dbReference>
<evidence type="ECO:0000256" key="3">
    <source>
        <dbReference type="ARBA" id="ARBA00023235"/>
    </source>
</evidence>
<dbReference type="Gene3D" id="3.20.20.10">
    <property type="entry name" value="Alanine racemase"/>
    <property type="match status" value="1"/>
</dbReference>